<dbReference type="Gene3D" id="3.40.50.150">
    <property type="entry name" value="Vaccinia Virus protein VP39"/>
    <property type="match status" value="1"/>
</dbReference>
<dbReference type="InterPro" id="IPR052933">
    <property type="entry name" value="DNA_Protect_Modify"/>
</dbReference>
<dbReference type="GO" id="GO:0008168">
    <property type="term" value="F:methyltransferase activity"/>
    <property type="evidence" value="ECO:0007669"/>
    <property type="project" value="UniProtKB-KW"/>
</dbReference>
<sequence length="342" mass="38635">MTNNHKQIDKIFEFIDQTALSLKKYLNINYQEALAENILNVVNRDTYVEDGFPTKEQADNLNQQYRKFDLTDYTVSDVKHAIDLAIIKAQNTDKVDVNHLMTPDVIGTISSLLLTEIFADSTKQNLKLMDPAVGTGNLLLTTDQQLGLNSKLKLQLYGIDNDDTMLALADATTQAIRTEIDLYHQDAVSDWIVNDFDLILTDLPVGYYPLDNNTLNFKTRAAKDHSYAHHLLMEQAMNNVHPNGIGVFIVPAQIFETDQAKSLAEWMVKEVYLQAVISLPQSLFSSNEAAKSIVVLQRKGDKAKQTPQVLMGQIPNLDNTKDVALFRRQLVTWSQQTFSWEA</sequence>
<protein>
    <submittedName>
        <fullName evidence="3">Class I SAM-dependent methyltransferase</fullName>
    </submittedName>
</protein>
<keyword evidence="4" id="KW-1185">Reference proteome</keyword>
<dbReference type="SUPFAM" id="SSF53335">
    <property type="entry name" value="S-adenosyl-L-methionine-dependent methyltransferases"/>
    <property type="match status" value="1"/>
</dbReference>
<dbReference type="PANTHER" id="PTHR41313:SF1">
    <property type="entry name" value="DNA METHYLASE ADENINE-SPECIFIC DOMAIN-CONTAINING PROTEIN"/>
    <property type="match status" value="1"/>
</dbReference>
<name>A0ABY4PDV1_9LACO</name>
<evidence type="ECO:0000259" key="2">
    <source>
        <dbReference type="Pfam" id="PF21106"/>
    </source>
</evidence>
<proteinExistence type="predicted"/>
<feature type="domain" description="DNA methylase adenine-specific" evidence="1">
    <location>
        <begin position="102"/>
        <end position="321"/>
    </location>
</feature>
<dbReference type="RefSeq" id="WP_249512985.1">
    <property type="nucleotide sequence ID" value="NZ_CP093365.1"/>
</dbReference>
<dbReference type="InterPro" id="IPR016843">
    <property type="entry name" value="S-AdoMet-dep_Ade-MeTrfase_prd"/>
</dbReference>
<organism evidence="3 4">
    <name type="scientific">Bombilactobacillus thymidiniphilus</name>
    <dbReference type="NCBI Taxonomy" id="2923363"/>
    <lineage>
        <taxon>Bacteria</taxon>
        <taxon>Bacillati</taxon>
        <taxon>Bacillota</taxon>
        <taxon>Bacilli</taxon>
        <taxon>Lactobacillales</taxon>
        <taxon>Lactobacillaceae</taxon>
        <taxon>Bombilactobacillus</taxon>
    </lineage>
</organism>
<evidence type="ECO:0000313" key="3">
    <source>
        <dbReference type="EMBL" id="UQS83800.1"/>
    </source>
</evidence>
<keyword evidence="3" id="KW-0489">Methyltransferase</keyword>
<gene>
    <name evidence="3" type="ORF">MOO47_00940</name>
</gene>
<dbReference type="Proteomes" id="UP000831947">
    <property type="component" value="Chromosome"/>
</dbReference>
<accession>A0ABY4PDV1</accession>
<dbReference type="PANTHER" id="PTHR41313">
    <property type="entry name" value="ADENINE-SPECIFIC METHYLTRANSFERASE"/>
    <property type="match status" value="1"/>
</dbReference>
<dbReference type="Pfam" id="PF21106">
    <property type="entry name" value="YtxK_like"/>
    <property type="match status" value="1"/>
</dbReference>
<dbReference type="InterPro" id="IPR003356">
    <property type="entry name" value="DNA_methylase_A-5"/>
</dbReference>
<keyword evidence="3" id="KW-0808">Transferase</keyword>
<evidence type="ECO:0000259" key="1">
    <source>
        <dbReference type="Pfam" id="PF02384"/>
    </source>
</evidence>
<dbReference type="EMBL" id="CP093365">
    <property type="protein sequence ID" value="UQS83800.1"/>
    <property type="molecule type" value="Genomic_DNA"/>
</dbReference>
<dbReference type="InterPro" id="IPR029063">
    <property type="entry name" value="SAM-dependent_MTases_sf"/>
</dbReference>
<dbReference type="Pfam" id="PF02384">
    <property type="entry name" value="N6_Mtase"/>
    <property type="match status" value="1"/>
</dbReference>
<reference evidence="3 4" key="1">
    <citation type="journal article" date="2022" name="Int. J. Syst. Evol. Microbiol.">
        <title>Apilactobacillus apisilvae sp. nov., Nicolia spurrieriana gen. nov. sp. nov., Bombilactobacillus folatiphilus sp. nov. and Bombilactobacillus thymidiniphilus sp. nov., four new lactic acid bacterial isolates from stingless bees Tetragonula carbonaria and Austroplebeia australis.</title>
        <authorList>
            <person name="Oliphant S.A."/>
            <person name="Watson-Haigh N.S."/>
            <person name="Sumby K.M."/>
            <person name="Gardner J."/>
            <person name="Groom S."/>
            <person name="Jiranek V."/>
        </authorList>
    </citation>
    <scope>NUCLEOTIDE SEQUENCE [LARGE SCALE GENOMIC DNA]</scope>
    <source>
        <strain evidence="3 4">SG4_A1</strain>
    </source>
</reference>
<dbReference type="InterPro" id="IPR048375">
    <property type="entry name" value="YtxK-like_N"/>
</dbReference>
<evidence type="ECO:0000313" key="4">
    <source>
        <dbReference type="Proteomes" id="UP000831947"/>
    </source>
</evidence>
<dbReference type="PIRSF" id="PIRSF026567">
    <property type="entry name" value="Adenine_mtase_bact_prd"/>
    <property type="match status" value="1"/>
</dbReference>
<feature type="domain" description="YtxK-like N-terminal helical" evidence="2">
    <location>
        <begin position="10"/>
        <end position="89"/>
    </location>
</feature>
<dbReference type="GO" id="GO:0032259">
    <property type="term" value="P:methylation"/>
    <property type="evidence" value="ECO:0007669"/>
    <property type="project" value="UniProtKB-KW"/>
</dbReference>
<dbReference type="Gene3D" id="1.10.150.470">
    <property type="match status" value="1"/>
</dbReference>